<sequence>MASLVKITVQNLLKARSVVAPVVARSFAYRTLKIDPHADNKQHSDGQWRLSQTPVIEVSEPVVICDGGCGPMGHPMQYLRVNGPNGGVNRCPYCGQRYKYVPKH</sequence>
<dbReference type="OrthoDB" id="307899at2759"/>
<feature type="domain" description="Zinc finger CHCC-type" evidence="1">
    <location>
        <begin position="62"/>
        <end position="98"/>
    </location>
</feature>
<reference evidence="2 3" key="1">
    <citation type="submission" date="2016-05" db="EMBL/GenBank/DDBJ databases">
        <title>Nuclear genome of Blastocystis sp. subtype 1 NandII.</title>
        <authorList>
            <person name="Gentekaki E."/>
            <person name="Curtis B."/>
            <person name="Stairs C."/>
            <person name="Eme L."/>
            <person name="Herman E."/>
            <person name="Klimes V."/>
            <person name="Arias M.C."/>
            <person name="Elias M."/>
            <person name="Hilliou F."/>
            <person name="Klute M."/>
            <person name="Malik S.-B."/>
            <person name="Pightling A."/>
            <person name="Rachubinski R."/>
            <person name="Salas D."/>
            <person name="Schlacht A."/>
            <person name="Suga H."/>
            <person name="Archibald J."/>
            <person name="Ball S.G."/>
            <person name="Clark G."/>
            <person name="Dacks J."/>
            <person name="Van Der Giezen M."/>
            <person name="Tsaousis A."/>
            <person name="Roger A."/>
        </authorList>
    </citation>
    <scope>NUCLEOTIDE SEQUENCE [LARGE SCALE GENOMIC DNA]</scope>
    <source>
        <strain evidence="3">ATCC 50177 / NandII</strain>
    </source>
</reference>
<accession>A0A196SJ78</accession>
<dbReference type="STRING" id="478820.A0A196SJ78"/>
<name>A0A196SJ78_BLAHN</name>
<protein>
    <submittedName>
        <fullName evidence="2">NADH dehydrogenase I (Complex I) iron-sulfur protein 13kDa subunit</fullName>
    </submittedName>
</protein>
<dbReference type="Proteomes" id="UP000078348">
    <property type="component" value="Unassembled WGS sequence"/>
</dbReference>
<evidence type="ECO:0000259" key="1">
    <source>
        <dbReference type="Pfam" id="PF10276"/>
    </source>
</evidence>
<proteinExistence type="predicted"/>
<keyword evidence="3" id="KW-1185">Reference proteome</keyword>
<organism evidence="2 3">
    <name type="scientific">Blastocystis sp. subtype 1 (strain ATCC 50177 / NandII)</name>
    <dbReference type="NCBI Taxonomy" id="478820"/>
    <lineage>
        <taxon>Eukaryota</taxon>
        <taxon>Sar</taxon>
        <taxon>Stramenopiles</taxon>
        <taxon>Bigyra</taxon>
        <taxon>Opalozoa</taxon>
        <taxon>Opalinata</taxon>
        <taxon>Blastocystidae</taxon>
        <taxon>Blastocystis</taxon>
    </lineage>
</organism>
<dbReference type="InterPro" id="IPR019401">
    <property type="entry name" value="Znf_CHCC"/>
</dbReference>
<dbReference type="AlphaFoldDB" id="A0A196SJ78"/>
<dbReference type="EMBL" id="LXWW01000092">
    <property type="protein sequence ID" value="OAO16237.1"/>
    <property type="molecule type" value="Genomic_DNA"/>
</dbReference>
<evidence type="ECO:0000313" key="3">
    <source>
        <dbReference type="Proteomes" id="UP000078348"/>
    </source>
</evidence>
<dbReference type="Gene3D" id="2.60.260.40">
    <property type="entry name" value="q5lls5 like domains"/>
    <property type="match status" value="1"/>
</dbReference>
<dbReference type="Pfam" id="PF10276">
    <property type="entry name" value="zf-CHCC"/>
    <property type="match status" value="1"/>
</dbReference>
<evidence type="ECO:0000313" key="2">
    <source>
        <dbReference type="EMBL" id="OAO16237.1"/>
    </source>
</evidence>
<comment type="caution">
    <text evidence="2">The sequence shown here is derived from an EMBL/GenBank/DDBJ whole genome shotgun (WGS) entry which is preliminary data.</text>
</comment>
<gene>
    <name evidence="2" type="ORF">AV274_2017</name>
</gene>